<accession>A0A6C0JQ84</accession>
<dbReference type="Gene3D" id="1.10.20.10">
    <property type="entry name" value="Histone, subunit A"/>
    <property type="match status" value="2"/>
</dbReference>
<dbReference type="InterPro" id="IPR009072">
    <property type="entry name" value="Histone-fold"/>
</dbReference>
<reference evidence="1" key="1">
    <citation type="journal article" date="2020" name="Nature">
        <title>Giant virus diversity and host interactions through global metagenomics.</title>
        <authorList>
            <person name="Schulz F."/>
            <person name="Roux S."/>
            <person name="Paez-Espino D."/>
            <person name="Jungbluth S."/>
            <person name="Walsh D.A."/>
            <person name="Denef V.J."/>
            <person name="McMahon K.D."/>
            <person name="Konstantinidis K.T."/>
            <person name="Eloe-Fadrosh E.A."/>
            <person name="Kyrpides N.C."/>
            <person name="Woyke T."/>
        </authorList>
    </citation>
    <scope>NUCLEOTIDE SEQUENCE</scope>
    <source>
        <strain evidence="1">GVMAG-S-1062768-28</strain>
    </source>
</reference>
<dbReference type="GO" id="GO:0046982">
    <property type="term" value="F:protein heterodimerization activity"/>
    <property type="evidence" value="ECO:0007669"/>
    <property type="project" value="InterPro"/>
</dbReference>
<dbReference type="AlphaFoldDB" id="A0A6C0JQ84"/>
<organism evidence="1">
    <name type="scientific">viral metagenome</name>
    <dbReference type="NCBI Taxonomy" id="1070528"/>
    <lineage>
        <taxon>unclassified sequences</taxon>
        <taxon>metagenomes</taxon>
        <taxon>organismal metagenomes</taxon>
    </lineage>
</organism>
<sequence>MYNKMIRFYDSLFFGDEGMMHKLKDKEAKNLAEYFDLCLELAGAGLLTQKKFDCFKTHMWQNAIDKKTIKVGMVISIGKEKHQIDHVSSVNIKASGKTISFSDITDVQEKKKDVTEKQTTKSKVATRVFTEYGLTDVEILKVLSQMHPDNKIRQDAIEEVKGIVQKLYTKLITLPMYSIENFQTVLPGELGKHAYSELKKYTVAERMLNHPAIFHSVDGKGTNIILEYIVAELLELSGNVAHDFHKVNITPDHLKTAIGNDVELSQMMAIINDKKLMYEFTWKYGDSIHKKPVTGQHTWEWEEGKQQMFGLVVDFMQDKFDDTDKEFEFEEAIRDTFDTKAYIKPVGNIEAVWTTTKVWNAQGTGTDKVDILKLADGKDSYLGIQIKAKTD</sequence>
<dbReference type="SUPFAM" id="SSF47113">
    <property type="entry name" value="Histone-fold"/>
    <property type="match status" value="1"/>
</dbReference>
<proteinExistence type="predicted"/>
<protein>
    <submittedName>
        <fullName evidence="1">Uncharacterized protein</fullName>
    </submittedName>
</protein>
<evidence type="ECO:0000313" key="1">
    <source>
        <dbReference type="EMBL" id="QHU07922.1"/>
    </source>
</evidence>
<dbReference type="EMBL" id="MN740694">
    <property type="protein sequence ID" value="QHU07922.1"/>
    <property type="molecule type" value="Genomic_DNA"/>
</dbReference>
<name>A0A6C0JQ84_9ZZZZ</name>